<comment type="similarity">
    <text evidence="1">Belongs to the helicase family. UvrD subfamily.</text>
</comment>
<name>A0ABY2YTS4_9LACO</name>
<evidence type="ECO:0000259" key="11">
    <source>
        <dbReference type="Pfam" id="PF00580"/>
    </source>
</evidence>
<feature type="domain" description="UvrD-like helicase C-terminal" evidence="12">
    <location>
        <begin position="348"/>
        <end position="434"/>
    </location>
</feature>
<evidence type="ECO:0000256" key="9">
    <source>
        <dbReference type="ARBA" id="ARBA00034808"/>
    </source>
</evidence>
<organism evidence="13 14">
    <name type="scientific">Apilactobacillus timberlakei</name>
    <dbReference type="NCBI Taxonomy" id="2008380"/>
    <lineage>
        <taxon>Bacteria</taxon>
        <taxon>Bacillati</taxon>
        <taxon>Bacillota</taxon>
        <taxon>Bacilli</taxon>
        <taxon>Lactobacillales</taxon>
        <taxon>Lactobacillaceae</taxon>
        <taxon>Apilactobacillus</taxon>
    </lineage>
</organism>
<dbReference type="PANTHER" id="PTHR11070">
    <property type="entry name" value="UVRD / RECB / PCRA DNA HELICASE FAMILY MEMBER"/>
    <property type="match status" value="1"/>
</dbReference>
<keyword evidence="5" id="KW-0067">ATP-binding</keyword>
<comment type="caution">
    <text evidence="13">The sequence shown here is derived from an EMBL/GenBank/DDBJ whole genome shotgun (WGS) entry which is preliminary data.</text>
</comment>
<dbReference type="Proteomes" id="UP000767392">
    <property type="component" value="Unassembled WGS sequence"/>
</dbReference>
<dbReference type="InterPro" id="IPR027417">
    <property type="entry name" value="P-loop_NTPase"/>
</dbReference>
<evidence type="ECO:0000313" key="14">
    <source>
        <dbReference type="Proteomes" id="UP000767392"/>
    </source>
</evidence>
<dbReference type="EC" id="5.6.2.4" evidence="9"/>
<keyword evidence="4" id="KW-0347">Helicase</keyword>
<dbReference type="PANTHER" id="PTHR11070:SF2">
    <property type="entry name" value="ATP-DEPENDENT DNA HELICASE SRS2"/>
    <property type="match status" value="1"/>
</dbReference>
<keyword evidence="2" id="KW-0547">Nucleotide-binding</keyword>
<dbReference type="SUPFAM" id="SSF52540">
    <property type="entry name" value="P-loop containing nucleoside triphosphate hydrolases"/>
    <property type="match status" value="1"/>
</dbReference>
<dbReference type="InterPro" id="IPR013986">
    <property type="entry name" value="DExx_box_DNA_helicase_dom_sf"/>
</dbReference>
<evidence type="ECO:0000256" key="4">
    <source>
        <dbReference type="ARBA" id="ARBA00022806"/>
    </source>
</evidence>
<keyword evidence="3" id="KW-0378">Hydrolase</keyword>
<evidence type="ECO:0000259" key="12">
    <source>
        <dbReference type="Pfam" id="PF13361"/>
    </source>
</evidence>
<comment type="catalytic activity">
    <reaction evidence="10">
        <text>ATP + H2O = ADP + phosphate + H(+)</text>
        <dbReference type="Rhea" id="RHEA:13065"/>
        <dbReference type="ChEBI" id="CHEBI:15377"/>
        <dbReference type="ChEBI" id="CHEBI:15378"/>
        <dbReference type="ChEBI" id="CHEBI:30616"/>
        <dbReference type="ChEBI" id="CHEBI:43474"/>
        <dbReference type="ChEBI" id="CHEBI:456216"/>
        <dbReference type="EC" id="5.6.2.4"/>
    </reaction>
</comment>
<evidence type="ECO:0000313" key="13">
    <source>
        <dbReference type="EMBL" id="TPR14136.1"/>
    </source>
</evidence>
<keyword evidence="7" id="KW-0413">Isomerase</keyword>
<evidence type="ECO:0000256" key="2">
    <source>
        <dbReference type="ARBA" id="ARBA00022741"/>
    </source>
</evidence>
<proteinExistence type="inferred from homology"/>
<reference evidence="13 14" key="1">
    <citation type="submission" date="2018-08" db="EMBL/GenBank/DDBJ databases">
        <title>Comparative genomics of wild bee and flower associated Lactobacillus reveals potential adaptation to the bee host.</title>
        <authorList>
            <person name="Vuong H.Q."/>
            <person name="Mcfrederick Q.S."/>
        </authorList>
    </citation>
    <scope>NUCLEOTIDE SEQUENCE [LARGE SCALE GENOMIC DNA]</scope>
    <source>
        <strain evidence="13 14">HV_04</strain>
    </source>
</reference>
<keyword evidence="6" id="KW-0238">DNA-binding</keyword>
<evidence type="ECO:0000256" key="1">
    <source>
        <dbReference type="ARBA" id="ARBA00009922"/>
    </source>
</evidence>
<keyword evidence="14" id="KW-1185">Reference proteome</keyword>
<evidence type="ECO:0000256" key="6">
    <source>
        <dbReference type="ARBA" id="ARBA00023125"/>
    </source>
</evidence>
<dbReference type="InterPro" id="IPR000212">
    <property type="entry name" value="DNA_helicase_UvrD/REP"/>
</dbReference>
<accession>A0ABY2YTS4</accession>
<evidence type="ECO:0000256" key="7">
    <source>
        <dbReference type="ARBA" id="ARBA00023235"/>
    </source>
</evidence>
<gene>
    <name evidence="13" type="ORF">DY048_04105</name>
</gene>
<sequence>MSIRYPNDPIILLTVNREVSDKMNKLFKDYCKQLEIDDISNLKIDTIYNYTKTMIQNPNYFDNKDSFSLKSVDPKTQNILIGESIEEVKIKYPDSNLWNRNYNFFLAEINWIEANLITNKESYGFVNRVGRKQSPMIKNHKPKRKNELRDVMYEVFEHYIKKIHKKNKIFDFGTIYWQYSKINIPNNEKPKFIILDEVQDVSKAMFYVLNHFISDNGHWTVLGDLSQNIFGQNFSWKDMGLKIRKKFSLKINYRNNKQIGSLAKSVLSTHYFDKTSKDFVKPHLYNNPDGEIPIRMKNTDYNIYLLSKAILRNINNYNNSIAIITMNSKDIIEIKAKLLKYISLDYLNNISLLTINKVKGMEYDKVIIYCIDSISYNFNQENRKEIVNEEDRTVNVDNLDSFQNESISEHLNVARRLYVSLTRARKSLVLVYKNNPMQFVFPNEKLINDFGGKNDSH</sequence>
<evidence type="ECO:0000256" key="8">
    <source>
        <dbReference type="ARBA" id="ARBA00034617"/>
    </source>
</evidence>
<dbReference type="Gene3D" id="1.10.10.160">
    <property type="match status" value="1"/>
</dbReference>
<evidence type="ECO:0000256" key="3">
    <source>
        <dbReference type="ARBA" id="ARBA00022801"/>
    </source>
</evidence>
<protein>
    <recommendedName>
        <fullName evidence="9">DNA 3'-5' helicase</fullName>
        <ecNumber evidence="9">5.6.2.4</ecNumber>
    </recommendedName>
</protein>
<feature type="domain" description="UvrD-like helicase ATP-binding" evidence="11">
    <location>
        <begin position="7"/>
        <end position="231"/>
    </location>
</feature>
<dbReference type="EMBL" id="QUAM01000003">
    <property type="protein sequence ID" value="TPR14136.1"/>
    <property type="molecule type" value="Genomic_DNA"/>
</dbReference>
<evidence type="ECO:0000256" key="10">
    <source>
        <dbReference type="ARBA" id="ARBA00048988"/>
    </source>
</evidence>
<dbReference type="InterPro" id="IPR014017">
    <property type="entry name" value="DNA_helicase_UvrD-like_C"/>
</dbReference>
<comment type="catalytic activity">
    <reaction evidence="8">
        <text>Couples ATP hydrolysis with the unwinding of duplex DNA by translocating in the 3'-5' direction.</text>
        <dbReference type="EC" id="5.6.2.4"/>
    </reaction>
</comment>
<evidence type="ECO:0000256" key="5">
    <source>
        <dbReference type="ARBA" id="ARBA00022840"/>
    </source>
</evidence>
<dbReference type="Pfam" id="PF13361">
    <property type="entry name" value="UvrD_C"/>
    <property type="match status" value="1"/>
</dbReference>
<dbReference type="InterPro" id="IPR014016">
    <property type="entry name" value="UvrD-like_ATP-bd"/>
</dbReference>
<dbReference type="Gene3D" id="3.40.50.300">
    <property type="entry name" value="P-loop containing nucleotide triphosphate hydrolases"/>
    <property type="match status" value="2"/>
</dbReference>
<dbReference type="Pfam" id="PF00580">
    <property type="entry name" value="UvrD-helicase"/>
    <property type="match status" value="1"/>
</dbReference>